<proteinExistence type="predicted"/>
<protein>
    <submittedName>
        <fullName evidence="2">Sugar ABC transporter substrate-binding protein</fullName>
    </submittedName>
</protein>
<gene>
    <name evidence="2" type="ORF">C5Q98_05685</name>
</gene>
<dbReference type="InterPro" id="IPR050490">
    <property type="entry name" value="Bact_solute-bd_prot1"/>
</dbReference>
<dbReference type="PANTHER" id="PTHR43649">
    <property type="entry name" value="ARABINOSE-BINDING PROTEIN-RELATED"/>
    <property type="match status" value="1"/>
</dbReference>
<dbReference type="Proteomes" id="UP000237947">
    <property type="component" value="Chromosome"/>
</dbReference>
<keyword evidence="1" id="KW-0732">Signal</keyword>
<keyword evidence="3" id="KW-1185">Reference proteome</keyword>
<dbReference type="SUPFAM" id="SSF53850">
    <property type="entry name" value="Periplasmic binding protein-like II"/>
    <property type="match status" value="1"/>
</dbReference>
<dbReference type="PANTHER" id="PTHR43649:SF12">
    <property type="entry name" value="DIACETYLCHITOBIOSE BINDING PROTEIN DASA"/>
    <property type="match status" value="1"/>
</dbReference>
<feature type="signal peptide" evidence="1">
    <location>
        <begin position="1"/>
        <end position="19"/>
    </location>
</feature>
<dbReference type="AlphaFoldDB" id="A0A2S0KQ62"/>
<dbReference type="Gene3D" id="3.40.190.10">
    <property type="entry name" value="Periplasmic binding protein-like II"/>
    <property type="match status" value="1"/>
</dbReference>
<feature type="chain" id="PRO_5038774414" evidence="1">
    <location>
        <begin position="20"/>
        <end position="409"/>
    </location>
</feature>
<dbReference type="EMBL" id="CP027226">
    <property type="protein sequence ID" value="AVM43144.1"/>
    <property type="molecule type" value="Genomic_DNA"/>
</dbReference>
<dbReference type="CDD" id="cd13585">
    <property type="entry name" value="PBP2_TMBP_like"/>
    <property type="match status" value="1"/>
</dbReference>
<evidence type="ECO:0000256" key="1">
    <source>
        <dbReference type="SAM" id="SignalP"/>
    </source>
</evidence>
<dbReference type="InterPro" id="IPR006059">
    <property type="entry name" value="SBP"/>
</dbReference>
<organism evidence="2 3">
    <name type="scientific">Fastidiosipila sanguinis</name>
    <dbReference type="NCBI Taxonomy" id="236753"/>
    <lineage>
        <taxon>Bacteria</taxon>
        <taxon>Bacillati</taxon>
        <taxon>Bacillota</taxon>
        <taxon>Clostridia</taxon>
        <taxon>Eubacteriales</taxon>
        <taxon>Oscillospiraceae</taxon>
        <taxon>Fastidiosipila</taxon>
    </lineage>
</organism>
<name>A0A2S0KQ62_9FIRM</name>
<dbReference type="KEGG" id="fsa:C5Q98_05685"/>
<reference evidence="3" key="1">
    <citation type="submission" date="2018-02" db="EMBL/GenBank/DDBJ databases">
        <authorList>
            <person name="Holder M.E."/>
            <person name="Ajami N.J."/>
            <person name="Petrosino J.F."/>
        </authorList>
    </citation>
    <scope>NUCLEOTIDE SEQUENCE [LARGE SCALE GENOMIC DNA]</scope>
    <source>
        <strain evidence="3">CCUG 47711</strain>
    </source>
</reference>
<accession>A0A2S0KQ62</accession>
<evidence type="ECO:0000313" key="3">
    <source>
        <dbReference type="Proteomes" id="UP000237947"/>
    </source>
</evidence>
<dbReference type="PROSITE" id="PS51257">
    <property type="entry name" value="PROKAR_LIPOPROTEIN"/>
    <property type="match status" value="1"/>
</dbReference>
<dbReference type="Pfam" id="PF01547">
    <property type="entry name" value="SBP_bac_1"/>
    <property type="match status" value="1"/>
</dbReference>
<evidence type="ECO:0000313" key="2">
    <source>
        <dbReference type="EMBL" id="AVM43144.1"/>
    </source>
</evidence>
<dbReference type="OrthoDB" id="362670at2"/>
<sequence>MKKAGAIALTIATAFSLVACNNSGGSNNGKVKIRFATWDNAQDLTDQQERVDRFNKENDKIEVSLEAYGDNYDTKVTAAMGGKDAPDVMYMWNYPKYSKALLSLNDFIEKEGKEYKDNFYETLWNYNKIGDDVYGIPVGFTTHVMYYNKDLFEKAGVEMPTGDWTWDDAKAAAEKISALDDSTFGLAVPIKPDPYDYEMFAWSNGGAFSDENGNMKDVINSEATAKPFAFFQEMIMDGTAVATNDYGEDNFKLGKIGMYMNGAWSVDALNASGINYGIALLPNFGDQKSQSIVSSSGLGISKDSKNAEAAWEFIKYWTSEELNKERIGFELPVLKSVVESEGLEKSEATVKFYEMLERSAEHMPASFIATDQWSNVSDDIQLALEQILNKNSAVDAKTAFDEVAAKAER</sequence>